<dbReference type="EMBL" id="JBJJXI010000116">
    <property type="protein sequence ID" value="KAL3390757.1"/>
    <property type="molecule type" value="Genomic_DNA"/>
</dbReference>
<dbReference type="PANTHER" id="PTHR38681">
    <property type="entry name" value="RETROVIRUS-RELATED POL POLYPROTEIN FROM TRANSPOSON 412-LIKE PROTEIN-RELATED"/>
    <property type="match status" value="1"/>
</dbReference>
<protein>
    <submittedName>
        <fullName evidence="2">Uncharacterized protein</fullName>
    </submittedName>
</protein>
<evidence type="ECO:0000313" key="2">
    <source>
        <dbReference type="EMBL" id="KAL3390757.1"/>
    </source>
</evidence>
<dbReference type="AlphaFoldDB" id="A0ABD2WCD6"/>
<dbReference type="PANTHER" id="PTHR38681:SF1">
    <property type="entry name" value="RETROVIRUS-RELATED POL POLYPROTEIN FROM TRANSPOSON 412-LIKE PROTEIN"/>
    <property type="match status" value="1"/>
</dbReference>
<dbReference type="Proteomes" id="UP001627154">
    <property type="component" value="Unassembled WGS sequence"/>
</dbReference>
<organism evidence="2 3">
    <name type="scientific">Trichogramma kaykai</name>
    <dbReference type="NCBI Taxonomy" id="54128"/>
    <lineage>
        <taxon>Eukaryota</taxon>
        <taxon>Metazoa</taxon>
        <taxon>Ecdysozoa</taxon>
        <taxon>Arthropoda</taxon>
        <taxon>Hexapoda</taxon>
        <taxon>Insecta</taxon>
        <taxon>Pterygota</taxon>
        <taxon>Neoptera</taxon>
        <taxon>Endopterygota</taxon>
        <taxon>Hymenoptera</taxon>
        <taxon>Apocrita</taxon>
        <taxon>Proctotrupomorpha</taxon>
        <taxon>Chalcidoidea</taxon>
        <taxon>Trichogrammatidae</taxon>
        <taxon>Trichogramma</taxon>
    </lineage>
</organism>
<keyword evidence="3" id="KW-1185">Reference proteome</keyword>
<evidence type="ECO:0000256" key="1">
    <source>
        <dbReference type="SAM" id="MobiDB-lite"/>
    </source>
</evidence>
<comment type="caution">
    <text evidence="2">The sequence shown here is derived from an EMBL/GenBank/DDBJ whole genome shotgun (WGS) entry which is preliminary data.</text>
</comment>
<accession>A0ABD2WCD6</accession>
<reference evidence="2 3" key="1">
    <citation type="journal article" date="2024" name="bioRxiv">
        <title>A reference genome for Trichogramma kaykai: A tiny desert-dwelling parasitoid wasp with competing sex-ratio distorters.</title>
        <authorList>
            <person name="Culotta J."/>
            <person name="Lindsey A.R."/>
        </authorList>
    </citation>
    <scope>NUCLEOTIDE SEQUENCE [LARGE SCALE GENOMIC DNA]</scope>
    <source>
        <strain evidence="2 3">KSX58</strain>
    </source>
</reference>
<gene>
    <name evidence="2" type="ORF">TKK_014475</name>
</gene>
<sequence length="150" mass="16838">MVFGTALRIPGELFIKQEVTLPKAAEFVVALRRLFASIRPVQASRHTQHKPFVFKDLSTCEYVMRRLGTIKKPLDPPYSGPHRVVRRVNDRTYIVDVNGSEKAFSADQLKPAYYETSDEASWPGERQPAPSTRPMLSAEPSPPTDPSPTT</sequence>
<evidence type="ECO:0000313" key="3">
    <source>
        <dbReference type="Proteomes" id="UP001627154"/>
    </source>
</evidence>
<name>A0ABD2WCD6_9HYME</name>
<proteinExistence type="predicted"/>
<feature type="region of interest" description="Disordered" evidence="1">
    <location>
        <begin position="115"/>
        <end position="150"/>
    </location>
</feature>
<feature type="compositionally biased region" description="Pro residues" evidence="1">
    <location>
        <begin position="140"/>
        <end position="150"/>
    </location>
</feature>